<evidence type="ECO:0000313" key="1">
    <source>
        <dbReference type="EMBL" id="KER19855.1"/>
    </source>
</evidence>
<organism evidence="1 2">
    <name type="scientific">Opisthorchis viverrini</name>
    <name type="common">Southeast Asian liver fluke</name>
    <dbReference type="NCBI Taxonomy" id="6198"/>
    <lineage>
        <taxon>Eukaryota</taxon>
        <taxon>Metazoa</taxon>
        <taxon>Spiralia</taxon>
        <taxon>Lophotrochozoa</taxon>
        <taxon>Platyhelminthes</taxon>
        <taxon>Trematoda</taxon>
        <taxon>Digenea</taxon>
        <taxon>Opisthorchiida</taxon>
        <taxon>Opisthorchiata</taxon>
        <taxon>Opisthorchiidae</taxon>
        <taxon>Opisthorchis</taxon>
    </lineage>
</organism>
<evidence type="ECO:0000313" key="2">
    <source>
        <dbReference type="Proteomes" id="UP000054324"/>
    </source>
</evidence>
<dbReference type="CTD" id="20325636"/>
<reference evidence="1 2" key="1">
    <citation type="submission" date="2013-11" db="EMBL/GenBank/DDBJ databases">
        <title>Opisthorchis viverrini - life in the bile duct.</title>
        <authorList>
            <person name="Young N.D."/>
            <person name="Nagarajan N."/>
            <person name="Lin S.J."/>
            <person name="Korhonen P.K."/>
            <person name="Jex A.R."/>
            <person name="Hall R.S."/>
            <person name="Safavi-Hemami H."/>
            <person name="Kaewkong W."/>
            <person name="Bertrand D."/>
            <person name="Gao S."/>
            <person name="Seet Q."/>
            <person name="Wongkham S."/>
            <person name="Teh B.T."/>
            <person name="Wongkham C."/>
            <person name="Intapan P.M."/>
            <person name="Maleewong W."/>
            <person name="Yang X."/>
            <person name="Hu M."/>
            <person name="Wang Z."/>
            <person name="Hofmann A."/>
            <person name="Sternberg P.W."/>
            <person name="Tan P."/>
            <person name="Wang J."/>
            <person name="Gasser R.B."/>
        </authorList>
    </citation>
    <scope>NUCLEOTIDE SEQUENCE [LARGE SCALE GENOMIC DNA]</scope>
</reference>
<protein>
    <submittedName>
        <fullName evidence="1">Uncharacterized protein</fullName>
    </submittedName>
</protein>
<dbReference type="RefSeq" id="XP_009176397.1">
    <property type="nucleotide sequence ID" value="XM_009178133.1"/>
</dbReference>
<proteinExistence type="predicted"/>
<accession>A0A074Z9C8</accession>
<keyword evidence="2" id="KW-1185">Reference proteome</keyword>
<gene>
    <name evidence="1" type="ORF">T265_11468</name>
</gene>
<dbReference type="EMBL" id="KL597127">
    <property type="protein sequence ID" value="KER19855.1"/>
    <property type="molecule type" value="Genomic_DNA"/>
</dbReference>
<sequence>MLLSLLARLWAFRRHQSSAKMFTSSYVRIQTQPACAELISSAYPMVMPGFESETSDIRGERVTTTPPTQIPRFKSRHGHWITVLNNYARKGGRLLKRESKQVWGAFTDVLDLNTKWFFAKMG</sequence>
<dbReference type="AlphaFoldDB" id="A0A074Z9C8"/>
<dbReference type="GeneID" id="20325636"/>
<dbReference type="KEGG" id="ovi:T265_11468"/>
<name>A0A074Z9C8_OPIVI</name>
<dbReference type="Proteomes" id="UP000054324">
    <property type="component" value="Unassembled WGS sequence"/>
</dbReference>